<dbReference type="AlphaFoldDB" id="A0AAU7X8I1"/>
<keyword evidence="2" id="KW-1277">Toxin-antitoxin system</keyword>
<proteinExistence type="inferred from homology"/>
<comment type="similarity">
    <text evidence="1">Belongs to the RelE toxin family.</text>
</comment>
<dbReference type="InterPro" id="IPR007712">
    <property type="entry name" value="RelE/ParE_toxin"/>
</dbReference>
<dbReference type="KEGG" id="mflg:ABS361_20490"/>
<evidence type="ECO:0000313" key="3">
    <source>
        <dbReference type="EMBL" id="XBY44367.1"/>
    </source>
</evidence>
<dbReference type="RefSeq" id="WP_407049459.1">
    <property type="nucleotide sequence ID" value="NZ_CP158568.1"/>
</dbReference>
<dbReference type="InterPro" id="IPR035093">
    <property type="entry name" value="RelE/ParE_toxin_dom_sf"/>
</dbReference>
<protein>
    <submittedName>
        <fullName evidence="3">Type II toxin-antitoxin system RelE/ParE family toxin</fullName>
    </submittedName>
</protein>
<evidence type="ECO:0000256" key="2">
    <source>
        <dbReference type="ARBA" id="ARBA00022649"/>
    </source>
</evidence>
<dbReference type="EMBL" id="CP158568">
    <property type="protein sequence ID" value="XBY44367.1"/>
    <property type="molecule type" value="Genomic_DNA"/>
</dbReference>
<organism evidence="3">
    <name type="scientific">Methyloraptor flagellatus</name>
    <dbReference type="NCBI Taxonomy" id="3162530"/>
    <lineage>
        <taxon>Bacteria</taxon>
        <taxon>Pseudomonadati</taxon>
        <taxon>Pseudomonadota</taxon>
        <taxon>Alphaproteobacteria</taxon>
        <taxon>Hyphomicrobiales</taxon>
        <taxon>Ancalomicrobiaceae</taxon>
        <taxon>Methyloraptor</taxon>
    </lineage>
</organism>
<name>A0AAU7X8I1_9HYPH</name>
<sequence>MRIVFSRPAKRDLDDLRVHLGSISPRGLANVAAALERRILNLGDEPMSGRATPHPLVREVVEPRYGFVIPYTIRDEALYILRIYSTRRQPLDYDEIELP</sequence>
<gene>
    <name evidence="3" type="ORF">ABS361_20490</name>
</gene>
<evidence type="ECO:0000256" key="1">
    <source>
        <dbReference type="ARBA" id="ARBA00006226"/>
    </source>
</evidence>
<reference evidence="3" key="1">
    <citation type="submission" date="2024-06" db="EMBL/GenBank/DDBJ databases">
        <title>Methylostella associata gen. nov., sp. nov., a novel Ancalomicrobiaceae-affiliated facultatively methylotrophic bacteria that feed on methanotrophs of the genus Methylococcus.</title>
        <authorList>
            <person name="Saltykova V."/>
            <person name="Danilova O.V."/>
            <person name="Oshkin I.Y."/>
            <person name="Belova S.E."/>
            <person name="Pimenov N.V."/>
            <person name="Dedysh S.N."/>
        </authorList>
    </citation>
    <scope>NUCLEOTIDE SEQUENCE</scope>
    <source>
        <strain evidence="3">S20</strain>
    </source>
</reference>
<dbReference type="PANTHER" id="PTHR33755">
    <property type="entry name" value="TOXIN PARE1-RELATED"/>
    <property type="match status" value="1"/>
</dbReference>
<dbReference type="PANTHER" id="PTHR33755:SF7">
    <property type="entry name" value="TOXIN MODULE OF TOXIN-ANTITOXIN SYSTEM RELE_STBE FAMILY"/>
    <property type="match status" value="1"/>
</dbReference>
<accession>A0AAU7X8I1</accession>
<dbReference type="Gene3D" id="3.30.2310.20">
    <property type="entry name" value="RelE-like"/>
    <property type="match status" value="1"/>
</dbReference>
<dbReference type="Pfam" id="PF05016">
    <property type="entry name" value="ParE_toxin"/>
    <property type="match status" value="1"/>
</dbReference>
<dbReference type="InterPro" id="IPR051803">
    <property type="entry name" value="TA_system_RelE-like_toxin"/>
</dbReference>